<dbReference type="InterPro" id="IPR020472">
    <property type="entry name" value="WD40_PAC1"/>
</dbReference>
<protein>
    <recommendedName>
        <fullName evidence="8">WD40 repeat-like protein</fullName>
    </recommendedName>
</protein>
<comment type="caution">
    <text evidence="6">The sequence shown here is derived from an EMBL/GenBank/DDBJ whole genome shotgun (WGS) entry which is preliminary data.</text>
</comment>
<dbReference type="PROSITE" id="PS00678">
    <property type="entry name" value="WD_REPEATS_1"/>
    <property type="match status" value="1"/>
</dbReference>
<evidence type="ECO:0000256" key="3">
    <source>
        <dbReference type="ARBA" id="ARBA00022737"/>
    </source>
</evidence>
<dbReference type="GO" id="GO:0043130">
    <property type="term" value="F:ubiquitin binding"/>
    <property type="evidence" value="ECO:0007669"/>
    <property type="project" value="TreeGrafter"/>
</dbReference>
<dbReference type="OrthoDB" id="2421129at2759"/>
<dbReference type="GO" id="GO:0000724">
    <property type="term" value="P:double-strand break repair via homologous recombination"/>
    <property type="evidence" value="ECO:0007669"/>
    <property type="project" value="TreeGrafter"/>
</dbReference>
<accession>A0A8S0XIS1</accession>
<feature type="repeat" description="WD" evidence="4">
    <location>
        <begin position="238"/>
        <end position="272"/>
    </location>
</feature>
<evidence type="ECO:0000313" key="6">
    <source>
        <dbReference type="EMBL" id="CAA7263829.1"/>
    </source>
</evidence>
<reference evidence="6 7" key="1">
    <citation type="submission" date="2020-01" db="EMBL/GenBank/DDBJ databases">
        <authorList>
            <person name="Gupta K D."/>
        </authorList>
    </citation>
    <scope>NUCLEOTIDE SEQUENCE [LARGE SCALE GENOMIC DNA]</scope>
</reference>
<keyword evidence="3" id="KW-0677">Repeat</keyword>
<dbReference type="Proteomes" id="UP000467700">
    <property type="component" value="Unassembled WGS sequence"/>
</dbReference>
<dbReference type="InterPro" id="IPR036322">
    <property type="entry name" value="WD40_repeat_dom_sf"/>
</dbReference>
<dbReference type="SUPFAM" id="SSF52540">
    <property type="entry name" value="P-loop containing nucleoside triphosphate hydrolases"/>
    <property type="match status" value="1"/>
</dbReference>
<keyword evidence="7" id="KW-1185">Reference proteome</keyword>
<dbReference type="InterPro" id="IPR021772">
    <property type="entry name" value="WDR48/Bun107"/>
</dbReference>
<dbReference type="InterPro" id="IPR051246">
    <property type="entry name" value="WDR48"/>
</dbReference>
<organism evidence="6 7">
    <name type="scientific">Cyclocybe aegerita</name>
    <name type="common">Black poplar mushroom</name>
    <name type="synonym">Agrocybe aegerita</name>
    <dbReference type="NCBI Taxonomy" id="1973307"/>
    <lineage>
        <taxon>Eukaryota</taxon>
        <taxon>Fungi</taxon>
        <taxon>Dikarya</taxon>
        <taxon>Basidiomycota</taxon>
        <taxon>Agaricomycotina</taxon>
        <taxon>Agaricomycetes</taxon>
        <taxon>Agaricomycetidae</taxon>
        <taxon>Agaricales</taxon>
        <taxon>Agaricineae</taxon>
        <taxon>Bolbitiaceae</taxon>
        <taxon>Cyclocybe</taxon>
    </lineage>
</organism>
<evidence type="ECO:0008006" key="8">
    <source>
        <dbReference type="Google" id="ProtNLM"/>
    </source>
</evidence>
<evidence type="ECO:0000256" key="5">
    <source>
        <dbReference type="SAM" id="MobiDB-lite"/>
    </source>
</evidence>
<feature type="region of interest" description="Disordered" evidence="5">
    <location>
        <begin position="1224"/>
        <end position="1244"/>
    </location>
</feature>
<proteinExistence type="inferred from homology"/>
<name>A0A8S0XIS1_CYCAE</name>
<evidence type="ECO:0000256" key="1">
    <source>
        <dbReference type="ARBA" id="ARBA00006917"/>
    </source>
</evidence>
<dbReference type="Pfam" id="PF00400">
    <property type="entry name" value="WD40"/>
    <property type="match status" value="5"/>
</dbReference>
<evidence type="ECO:0000256" key="2">
    <source>
        <dbReference type="ARBA" id="ARBA00022574"/>
    </source>
</evidence>
<dbReference type="InterPro" id="IPR015943">
    <property type="entry name" value="WD40/YVTN_repeat-like_dom_sf"/>
</dbReference>
<dbReference type="CDD" id="cd00200">
    <property type="entry name" value="WD40"/>
    <property type="match status" value="1"/>
</dbReference>
<comment type="similarity">
    <text evidence="1">Belongs to the WD repeat WDR48 family.</text>
</comment>
<dbReference type="PANTHER" id="PTHR19862:SF14">
    <property type="entry name" value="WD REPEAT-CONTAINING PROTEIN 48"/>
    <property type="match status" value="1"/>
</dbReference>
<dbReference type="SMART" id="SM00320">
    <property type="entry name" value="WD40"/>
    <property type="match status" value="7"/>
</dbReference>
<feature type="compositionally biased region" description="Low complexity" evidence="5">
    <location>
        <begin position="975"/>
        <end position="990"/>
    </location>
</feature>
<feature type="repeat" description="WD" evidence="4">
    <location>
        <begin position="329"/>
        <end position="370"/>
    </location>
</feature>
<dbReference type="Gene3D" id="2.130.10.10">
    <property type="entry name" value="YVTN repeat-like/Quinoprotein amine dehydrogenase"/>
    <property type="match status" value="2"/>
</dbReference>
<dbReference type="PRINTS" id="PR00320">
    <property type="entry name" value="GPROTEINBRPT"/>
</dbReference>
<dbReference type="EMBL" id="CACVBS010000041">
    <property type="protein sequence ID" value="CAA7263829.1"/>
    <property type="molecule type" value="Genomic_DNA"/>
</dbReference>
<dbReference type="PANTHER" id="PTHR19862">
    <property type="entry name" value="WD REPEAT-CONTAINING PROTEIN 48"/>
    <property type="match status" value="1"/>
</dbReference>
<feature type="compositionally biased region" description="Polar residues" evidence="5">
    <location>
        <begin position="924"/>
        <end position="953"/>
    </location>
</feature>
<keyword evidence="2 4" id="KW-0853">WD repeat</keyword>
<dbReference type="Pfam" id="PF11816">
    <property type="entry name" value="DUF3337"/>
    <property type="match status" value="1"/>
</dbReference>
<gene>
    <name evidence="6" type="ORF">AAE3_LOCUS5948</name>
</gene>
<feature type="compositionally biased region" description="Basic and acidic residues" evidence="5">
    <location>
        <begin position="1224"/>
        <end position="1234"/>
    </location>
</feature>
<sequence length="1491" mass="164848">MSQARRRVSYIIPSPTEPVPRLQLPPHGISRLGATGPLLVPFERDHHRTHEDTPKHPKQPRHRLGVASLALDCSTQLIGRSSPQGILYSGGRDGLVMSWDIGVSMKKRENAKPRLKKGRWEVLTGWGDDAIEEETDDGDERLASDGDVLGEVTTSLSKRRRAASMAADIPHEHQWQTDLTTFERGTPSQFRQCAQAHTDWVNDILLCNYNQTVVSASSDGTVKAWNPHALTPTDPSTIGTHSDYVRCLTHCREQNWIASGSFDRTIKLWDLSRKNTDPLVTLNPPDATAPKSSVYALAADPFGQMIASGSPERVVRLWDPRTGKRTGKLVGHTDNIRAILVSEDAKYLLTGSADASIKLWSLTSQRCLHTFTHHTESVWSLFSDHPSLEVFYSGDRSGLVCRVDVEDSPDLSEGECILLCNDSTELSRPSSEGINQIVVMDNNLLWTASGTSTIRRWNIPQPRSHRLHMPPILEDDAGRPPCSNSPPPFRRRVPDLSSEASTRPSTGHDPARRLSFAPSVQSITSEHWRDHDMETKLNGIPYDSLVKLVSPNDPFSSFTTSHTRDPEVATLYSAASVMSVPRQSVRPPGPGAFQPSAMTSPIYSSRTEETVFVTNTARANYEERELAADALPFCTEPDDVILGDHGLVRSIILNDRVNALTVDTAGEVAMWDIVRGTCLGRYFPEDVAAASHAGSTTGGSGEKERSPREALEAVRERIEGEAVVSTWCAADTKAGVLTIHLTERCFEAEVYADEVGFVNDPHFNDESKLNIGKWVLKNLFIGFIREEMRLHPSKDGRSLSRPSSHDNILQKPSHRSSSPELRRKHHKLTPSNTTVICSSGMIPAIPPNVPSVVRSSPLLTPMIPLHPQTRDTLSVLPSIPQSPAVAADATPIPGPHQRGRSGTVDGSTVVSPLTGKDDYFSVRMRQTTIQSGPPVSPDESSGPNKAEPQTPSTPGGLISRLKNFGKITKRPVSDTPNLAALATPTPETPTISEGTTTLIEVTKTPLQKLLSEPLSPPSSADAPLHAMPPNTTVLISVEAPPSYTTIYRGIVSNTHNDVEALEEAMPMWLVEYLLTNQIPPSAPPAKISFVLVPWNKDPDVEPLPELLNTSQTKLTASRYLRVRKIINHVQDKLERMSTGSRAGSIRSSVEGQPVAAFRPRAEDAYEVLCNETLLSLEMTLAAVRQRLSHIWWEQSCFTRPRSLIATLKHDSRLQTAHLPTMIQDGRDHADHDSQPADSAPPYEVPPTPRHVVIFGESGAGKSSVLNMVLGRSAAAISNGSLEEGISLLVFCIRAPRIKNAKYNWTMFYEIICQRRVDIAIVVTGLENEENMDRWWDQNREDFRRCGMMPHAHACITAIRGKERPSGKRTFQEEYDESKAKVETMIKSSYMEQPWRLERVEWFGRIVYDTTYKSRLCRKPKEIKKAVQVTQAAIEELVKKCGMSKEQAEELDKKLEKVGKQMNSTTLISHEHGSAMKHAVTATVVFTANGNK</sequence>
<dbReference type="InterPro" id="IPR027417">
    <property type="entry name" value="P-loop_NTPase"/>
</dbReference>
<feature type="region of interest" description="Disordered" evidence="5">
    <location>
        <begin position="465"/>
        <end position="518"/>
    </location>
</feature>
<feature type="region of interest" description="Disordered" evidence="5">
    <location>
        <begin position="884"/>
        <end position="994"/>
    </location>
</feature>
<feature type="repeat" description="WD" evidence="4">
    <location>
        <begin position="194"/>
        <end position="226"/>
    </location>
</feature>
<dbReference type="SUPFAM" id="SSF50978">
    <property type="entry name" value="WD40 repeat-like"/>
    <property type="match status" value="1"/>
</dbReference>
<evidence type="ECO:0000256" key="4">
    <source>
        <dbReference type="PROSITE-ProRule" id="PRU00221"/>
    </source>
</evidence>
<feature type="repeat" description="WD" evidence="4">
    <location>
        <begin position="287"/>
        <end position="328"/>
    </location>
</feature>
<dbReference type="PROSITE" id="PS50294">
    <property type="entry name" value="WD_REPEATS_REGION"/>
    <property type="match status" value="4"/>
</dbReference>
<dbReference type="PROSITE" id="PS50082">
    <property type="entry name" value="WD_REPEATS_2"/>
    <property type="match status" value="4"/>
</dbReference>
<dbReference type="InterPro" id="IPR019775">
    <property type="entry name" value="WD40_repeat_CS"/>
</dbReference>
<feature type="region of interest" description="Disordered" evidence="5">
    <location>
        <begin position="793"/>
        <end position="830"/>
    </location>
</feature>
<evidence type="ECO:0000313" key="7">
    <source>
        <dbReference type="Proteomes" id="UP000467700"/>
    </source>
</evidence>
<dbReference type="InterPro" id="IPR001680">
    <property type="entry name" value="WD40_rpt"/>
</dbReference>